<accession>A0A6N2K4P9</accession>
<gene>
    <name evidence="2" type="ORF">SVIM_LOCUS33377</name>
</gene>
<evidence type="ECO:0000256" key="1">
    <source>
        <dbReference type="SAM" id="Phobius"/>
    </source>
</evidence>
<evidence type="ECO:0000313" key="2">
    <source>
        <dbReference type="EMBL" id="VFU23275.1"/>
    </source>
</evidence>
<protein>
    <submittedName>
        <fullName evidence="2">Uncharacterized protein</fullName>
    </submittedName>
</protein>
<sequence length="91" mass="9973">MWSPPSDAGNVCGPTEIMKITFCALCSWFLMSGAMVVKGNEKAWCKGEPQDVGIKEDCDGFTRMFCIQCIEESFGSVDKSEGTRIHGLTEV</sequence>
<feature type="transmembrane region" description="Helical" evidence="1">
    <location>
        <begin position="17"/>
        <end position="37"/>
    </location>
</feature>
<keyword evidence="1" id="KW-0472">Membrane</keyword>
<organism evidence="2">
    <name type="scientific">Salix viminalis</name>
    <name type="common">Common osier</name>
    <name type="synonym">Basket willow</name>
    <dbReference type="NCBI Taxonomy" id="40686"/>
    <lineage>
        <taxon>Eukaryota</taxon>
        <taxon>Viridiplantae</taxon>
        <taxon>Streptophyta</taxon>
        <taxon>Embryophyta</taxon>
        <taxon>Tracheophyta</taxon>
        <taxon>Spermatophyta</taxon>
        <taxon>Magnoliopsida</taxon>
        <taxon>eudicotyledons</taxon>
        <taxon>Gunneridae</taxon>
        <taxon>Pentapetalae</taxon>
        <taxon>rosids</taxon>
        <taxon>fabids</taxon>
        <taxon>Malpighiales</taxon>
        <taxon>Salicaceae</taxon>
        <taxon>Saliceae</taxon>
        <taxon>Salix</taxon>
    </lineage>
</organism>
<proteinExistence type="predicted"/>
<keyword evidence="1" id="KW-0812">Transmembrane</keyword>
<name>A0A6N2K4P9_SALVM</name>
<dbReference type="AlphaFoldDB" id="A0A6N2K4P9"/>
<keyword evidence="1" id="KW-1133">Transmembrane helix</keyword>
<reference evidence="2" key="1">
    <citation type="submission" date="2019-03" db="EMBL/GenBank/DDBJ databases">
        <authorList>
            <person name="Mank J."/>
            <person name="Almeida P."/>
        </authorList>
    </citation>
    <scope>NUCLEOTIDE SEQUENCE</scope>
    <source>
        <strain evidence="2">78183</strain>
    </source>
</reference>
<dbReference type="EMBL" id="CAADRP010000113">
    <property type="protein sequence ID" value="VFU23275.1"/>
    <property type="molecule type" value="Genomic_DNA"/>
</dbReference>